<dbReference type="GO" id="GO:0005886">
    <property type="term" value="C:plasma membrane"/>
    <property type="evidence" value="ECO:0007669"/>
    <property type="project" value="UniProtKB-SubCell"/>
</dbReference>
<dbReference type="PROSITE" id="PS50928">
    <property type="entry name" value="ABC_TM1"/>
    <property type="match status" value="1"/>
</dbReference>
<feature type="transmembrane region" description="Helical" evidence="7">
    <location>
        <begin position="236"/>
        <end position="262"/>
    </location>
</feature>
<proteinExistence type="inferred from homology"/>
<evidence type="ECO:0000256" key="4">
    <source>
        <dbReference type="ARBA" id="ARBA00022692"/>
    </source>
</evidence>
<feature type="domain" description="ABC transmembrane type-1" evidence="8">
    <location>
        <begin position="151"/>
        <end position="366"/>
    </location>
</feature>
<dbReference type="AlphaFoldDB" id="A0A952FHR8"/>
<evidence type="ECO:0000256" key="6">
    <source>
        <dbReference type="ARBA" id="ARBA00023136"/>
    </source>
</evidence>
<organism evidence="9 10">
    <name type="scientific">Inquilinus limosus</name>
    <dbReference type="NCBI Taxonomy" id="171674"/>
    <lineage>
        <taxon>Bacteria</taxon>
        <taxon>Pseudomonadati</taxon>
        <taxon>Pseudomonadota</taxon>
        <taxon>Alphaproteobacteria</taxon>
        <taxon>Rhodospirillales</taxon>
        <taxon>Rhodospirillaceae</taxon>
        <taxon>Inquilinus</taxon>
    </lineage>
</organism>
<dbReference type="Proteomes" id="UP000700706">
    <property type="component" value="Unassembled WGS sequence"/>
</dbReference>
<feature type="transmembrane region" description="Helical" evidence="7">
    <location>
        <begin position="283"/>
        <end position="306"/>
    </location>
</feature>
<name>A0A952FHR8_9PROT</name>
<comment type="caution">
    <text evidence="9">The sequence shown here is derived from an EMBL/GenBank/DDBJ whole genome shotgun (WGS) entry which is preliminary data.</text>
</comment>
<evidence type="ECO:0000256" key="3">
    <source>
        <dbReference type="ARBA" id="ARBA00022475"/>
    </source>
</evidence>
<gene>
    <name evidence="9" type="ORF">JF625_08405</name>
</gene>
<dbReference type="SUPFAM" id="SSF161098">
    <property type="entry name" value="MetI-like"/>
    <property type="match status" value="1"/>
</dbReference>
<evidence type="ECO:0000256" key="7">
    <source>
        <dbReference type="RuleBase" id="RU363032"/>
    </source>
</evidence>
<feature type="transmembrane region" description="Helical" evidence="7">
    <location>
        <begin position="188"/>
        <end position="206"/>
    </location>
</feature>
<evidence type="ECO:0000313" key="10">
    <source>
        <dbReference type="Proteomes" id="UP000700706"/>
    </source>
</evidence>
<feature type="transmembrane region" description="Helical" evidence="7">
    <location>
        <begin position="31"/>
        <end position="49"/>
    </location>
</feature>
<dbReference type="CDD" id="cd06261">
    <property type="entry name" value="TM_PBP2"/>
    <property type="match status" value="1"/>
</dbReference>
<feature type="transmembrane region" description="Helical" evidence="7">
    <location>
        <begin position="348"/>
        <end position="368"/>
    </location>
</feature>
<accession>A0A952FHR8</accession>
<dbReference type="Pfam" id="PF00528">
    <property type="entry name" value="BPD_transp_1"/>
    <property type="match status" value="1"/>
</dbReference>
<comment type="subcellular location">
    <subcellularLocation>
        <location evidence="1 7">Cell membrane</location>
        <topology evidence="1 7">Multi-pass membrane protein</topology>
    </subcellularLocation>
</comment>
<dbReference type="InterPro" id="IPR051393">
    <property type="entry name" value="ABC_transporter_permease"/>
</dbReference>
<keyword evidence="5 7" id="KW-1133">Transmembrane helix</keyword>
<dbReference type="GO" id="GO:0055085">
    <property type="term" value="P:transmembrane transport"/>
    <property type="evidence" value="ECO:0007669"/>
    <property type="project" value="InterPro"/>
</dbReference>
<protein>
    <submittedName>
        <fullName evidence="9">Sugar ABC transporter permease</fullName>
    </submittedName>
</protein>
<feature type="transmembrane region" description="Helical" evidence="7">
    <location>
        <begin position="69"/>
        <end position="86"/>
    </location>
</feature>
<keyword evidence="6 7" id="KW-0472">Membrane</keyword>
<comment type="similarity">
    <text evidence="7">Belongs to the binding-protein-dependent transport system permease family.</text>
</comment>
<feature type="transmembrane region" description="Helical" evidence="7">
    <location>
        <begin position="155"/>
        <end position="176"/>
    </location>
</feature>
<keyword evidence="4 7" id="KW-0812">Transmembrane</keyword>
<feature type="transmembrane region" description="Helical" evidence="7">
    <location>
        <begin position="95"/>
        <end position="120"/>
    </location>
</feature>
<dbReference type="InterPro" id="IPR035906">
    <property type="entry name" value="MetI-like_sf"/>
</dbReference>
<evidence type="ECO:0000256" key="1">
    <source>
        <dbReference type="ARBA" id="ARBA00004651"/>
    </source>
</evidence>
<sequence length="376" mass="41542">MSEAEINAGALGGDHSIKPVSARIPAGRRAAGRWLIGLASLGLVAMALLQALDSAGTIAIGFESWRPLLYTYLAWAVALGVGQVMIRGEAGHRALFLLPAVLFTVSMVIFPTIFGLYIAFTDWNLSSFTGRQLNGLDNLRTLWADPYYWNALGNMVWYVLAVLVQYAIAFGLALLLNAEIRARKFFRVAFLMPFMLSPVAVSWMIGKSIMEYRFGPAASLARFLGWENPAFFASPWMARISIMAMDGWVSIPFIMILLLAGLQAIPNDILEAARIDGAKAWQSFWKITFPLMLPVSVTAVILRIIFELKLADIVINVTSGGPGGATDTVSSFIYREYRDRSNVGYGTMLAQVYFIMIIVFVTGLLSLVSRWMRRLT</sequence>
<dbReference type="PANTHER" id="PTHR30193">
    <property type="entry name" value="ABC TRANSPORTER PERMEASE PROTEIN"/>
    <property type="match status" value="1"/>
</dbReference>
<evidence type="ECO:0000313" key="9">
    <source>
        <dbReference type="EMBL" id="MBW8725157.1"/>
    </source>
</evidence>
<dbReference type="InterPro" id="IPR000515">
    <property type="entry name" value="MetI-like"/>
</dbReference>
<dbReference type="EMBL" id="JAEKLZ010000162">
    <property type="protein sequence ID" value="MBW8725157.1"/>
    <property type="molecule type" value="Genomic_DNA"/>
</dbReference>
<dbReference type="PANTHER" id="PTHR30193:SF37">
    <property type="entry name" value="INNER MEMBRANE ABC TRANSPORTER PERMEASE PROTEIN YCJO"/>
    <property type="match status" value="1"/>
</dbReference>
<keyword evidence="2 7" id="KW-0813">Transport</keyword>
<dbReference type="Gene3D" id="1.10.3720.10">
    <property type="entry name" value="MetI-like"/>
    <property type="match status" value="1"/>
</dbReference>
<keyword evidence="3" id="KW-1003">Cell membrane</keyword>
<evidence type="ECO:0000259" key="8">
    <source>
        <dbReference type="PROSITE" id="PS50928"/>
    </source>
</evidence>
<evidence type="ECO:0000256" key="2">
    <source>
        <dbReference type="ARBA" id="ARBA00022448"/>
    </source>
</evidence>
<reference evidence="9" key="1">
    <citation type="submission" date="2020-06" db="EMBL/GenBank/DDBJ databases">
        <title>Stable isotope informed genome-resolved metagenomics uncovers potential trophic interactions in rhizosphere soil.</title>
        <authorList>
            <person name="Starr E.P."/>
            <person name="Shi S."/>
            <person name="Blazewicz S.J."/>
            <person name="Koch B.J."/>
            <person name="Probst A.J."/>
            <person name="Hungate B.A."/>
            <person name="Pett-Ridge J."/>
            <person name="Firestone M.K."/>
            <person name="Banfield J.F."/>
        </authorList>
    </citation>
    <scope>NUCLEOTIDE SEQUENCE</scope>
    <source>
        <strain evidence="9">YM_69_17</strain>
    </source>
</reference>
<evidence type="ECO:0000256" key="5">
    <source>
        <dbReference type="ARBA" id="ARBA00022989"/>
    </source>
</evidence>